<dbReference type="AlphaFoldDB" id="A0AAE6W1W7"/>
<keyword evidence="6" id="KW-0479">Metal-binding</keyword>
<accession>A0AAE6W1W7</accession>
<evidence type="ECO:0000313" key="15">
    <source>
        <dbReference type="Proteomes" id="UP000642553"/>
    </source>
</evidence>
<feature type="region of interest" description="Disordered" evidence="12">
    <location>
        <begin position="81"/>
        <end position="110"/>
    </location>
</feature>
<sequence>MTPSLLLPAAGRTPNGLLHPSGNRLHSGTNMSAGLPQHLTLDYLRALLSRGVEKAAVTEEARTVLRKWVMDARWIARGEIPSSVSAPPVSGETQPPPEIPGQPPDSVDEVSFGNELRDILNGVQPGRTEEEAALPRHISFALEGETEEEKLSSLRELVVNWPPLRNMESLRDTPVFSSGSPRADIMMVTDAPGLYEEKQGVPLAGPSGQKLDAMLKAMGLSRTDIYLTHLVKYRPALPRQLTNNRPPTDREIEVSLPILREEIMLVRPKVVVALGAIAARGILQSGETPLSALRGTFHTAFDTPVRVTYNPSYLLRTEDISEKRKVWEDMLCVMEQAGLPISEKQRSYFLPKK</sequence>
<dbReference type="EC" id="3.2.2.27" evidence="3"/>
<dbReference type="Gene3D" id="3.40.470.10">
    <property type="entry name" value="Uracil-DNA glycosylase-like domain"/>
    <property type="match status" value="1"/>
</dbReference>
<dbReference type="InterPro" id="IPR051536">
    <property type="entry name" value="UDG_Type-4/5"/>
</dbReference>
<organism evidence="14 15">
    <name type="scientific">Akkermansia massiliensis</name>
    <dbReference type="NCBI Taxonomy" id="2927224"/>
    <lineage>
        <taxon>Bacteria</taxon>
        <taxon>Pseudomonadati</taxon>
        <taxon>Verrucomicrobiota</taxon>
        <taxon>Verrucomicrobiia</taxon>
        <taxon>Verrucomicrobiales</taxon>
        <taxon>Akkermansiaceae</taxon>
        <taxon>Akkermansia</taxon>
    </lineage>
</organism>
<comment type="catalytic activity">
    <reaction evidence="1">
        <text>Hydrolyzes single-stranded DNA or mismatched double-stranded DNA and polynucleotides, releasing free uracil.</text>
        <dbReference type="EC" id="3.2.2.27"/>
    </reaction>
</comment>
<keyword evidence="9" id="KW-0408">Iron</keyword>
<dbReference type="InterPro" id="IPR005273">
    <property type="entry name" value="Ura-DNA_glyco_family4"/>
</dbReference>
<feature type="domain" description="Uracil-DNA glycosylase-like" evidence="13">
    <location>
        <begin position="176"/>
        <end position="331"/>
    </location>
</feature>
<dbReference type="Pfam" id="PF03167">
    <property type="entry name" value="UDG"/>
    <property type="match status" value="1"/>
</dbReference>
<evidence type="ECO:0000256" key="8">
    <source>
        <dbReference type="ARBA" id="ARBA00022801"/>
    </source>
</evidence>
<keyword evidence="10" id="KW-0411">Iron-sulfur</keyword>
<evidence type="ECO:0000256" key="9">
    <source>
        <dbReference type="ARBA" id="ARBA00023004"/>
    </source>
</evidence>
<evidence type="ECO:0000256" key="7">
    <source>
        <dbReference type="ARBA" id="ARBA00022763"/>
    </source>
</evidence>
<evidence type="ECO:0000256" key="4">
    <source>
        <dbReference type="ARBA" id="ARBA00019403"/>
    </source>
</evidence>
<comment type="similarity">
    <text evidence="2">Belongs to the uracil-DNA glycosylase (UDG) superfamily. Type 4 (UDGa) family.</text>
</comment>
<protein>
    <recommendedName>
        <fullName evidence="4">Type-4 uracil-DNA glycosylase</fullName>
        <ecNumber evidence="3">3.2.2.27</ecNumber>
    </recommendedName>
</protein>
<evidence type="ECO:0000256" key="6">
    <source>
        <dbReference type="ARBA" id="ARBA00022723"/>
    </source>
</evidence>
<evidence type="ECO:0000256" key="1">
    <source>
        <dbReference type="ARBA" id="ARBA00001400"/>
    </source>
</evidence>
<evidence type="ECO:0000256" key="3">
    <source>
        <dbReference type="ARBA" id="ARBA00012030"/>
    </source>
</evidence>
<keyword evidence="5" id="KW-0004">4Fe-4S</keyword>
<dbReference type="GO" id="GO:0004844">
    <property type="term" value="F:uracil DNA N-glycosylase activity"/>
    <property type="evidence" value="ECO:0007669"/>
    <property type="project" value="UniProtKB-EC"/>
</dbReference>
<evidence type="ECO:0000313" key="14">
    <source>
        <dbReference type="EMBL" id="QHV62487.1"/>
    </source>
</evidence>
<feature type="region of interest" description="Disordered" evidence="12">
    <location>
        <begin position="1"/>
        <end position="31"/>
    </location>
</feature>
<dbReference type="EMBL" id="CP029701">
    <property type="protein sequence ID" value="QHV62487.1"/>
    <property type="molecule type" value="Genomic_DNA"/>
</dbReference>
<dbReference type="PANTHER" id="PTHR33693:SF1">
    <property type="entry name" value="TYPE-4 URACIL-DNA GLYCOSYLASE"/>
    <property type="match status" value="1"/>
</dbReference>
<evidence type="ECO:0000256" key="2">
    <source>
        <dbReference type="ARBA" id="ARBA00006521"/>
    </source>
</evidence>
<evidence type="ECO:0000256" key="11">
    <source>
        <dbReference type="ARBA" id="ARBA00023204"/>
    </source>
</evidence>
<dbReference type="InterPro" id="IPR005122">
    <property type="entry name" value="Uracil-DNA_glycosylase-like"/>
</dbReference>
<dbReference type="GO" id="GO:0051539">
    <property type="term" value="F:4 iron, 4 sulfur cluster binding"/>
    <property type="evidence" value="ECO:0007669"/>
    <property type="project" value="UniProtKB-KW"/>
</dbReference>
<evidence type="ECO:0000256" key="5">
    <source>
        <dbReference type="ARBA" id="ARBA00022485"/>
    </source>
</evidence>
<feature type="compositionally biased region" description="Pro residues" evidence="12">
    <location>
        <begin position="94"/>
        <end position="103"/>
    </location>
</feature>
<dbReference type="GO" id="GO:0006281">
    <property type="term" value="P:DNA repair"/>
    <property type="evidence" value="ECO:0007669"/>
    <property type="project" value="UniProtKB-KW"/>
</dbReference>
<evidence type="ECO:0000259" key="13">
    <source>
        <dbReference type="SMART" id="SM00986"/>
    </source>
</evidence>
<dbReference type="SUPFAM" id="SSF52141">
    <property type="entry name" value="Uracil-DNA glycosylase-like"/>
    <property type="match status" value="1"/>
</dbReference>
<dbReference type="GO" id="GO:0046872">
    <property type="term" value="F:metal ion binding"/>
    <property type="evidence" value="ECO:0007669"/>
    <property type="project" value="UniProtKB-KW"/>
</dbReference>
<dbReference type="SMART" id="SM00986">
    <property type="entry name" value="UDG"/>
    <property type="match status" value="1"/>
</dbReference>
<dbReference type="NCBIfam" id="TIGR00758">
    <property type="entry name" value="UDG_fam4"/>
    <property type="match status" value="1"/>
</dbReference>
<name>A0AAE6W1W7_9BACT</name>
<dbReference type="InterPro" id="IPR036895">
    <property type="entry name" value="Uracil-DNA_glycosylase-like_sf"/>
</dbReference>
<reference evidence="14" key="1">
    <citation type="submission" date="2018-05" db="EMBL/GenBank/DDBJ databases">
        <title>Complete genome sequnece of Akkermansia muciniphila EB-AMDK-40.</title>
        <authorList>
            <person name="Nam Y.-D."/>
            <person name="Chung W.-H."/>
            <person name="Park Y.S."/>
            <person name="Kang J."/>
        </authorList>
    </citation>
    <scope>NUCLEOTIDE SEQUENCE</scope>
    <source>
        <strain evidence="14">EB-AMDK-40</strain>
    </source>
</reference>
<gene>
    <name evidence="14" type="ORF">DMI76_03465</name>
</gene>
<keyword evidence="11" id="KW-0234">DNA repair</keyword>
<keyword evidence="7" id="KW-0227">DNA damage</keyword>
<keyword evidence="8" id="KW-0378">Hydrolase</keyword>
<proteinExistence type="inferred from homology"/>
<dbReference type="SMART" id="SM00987">
    <property type="entry name" value="UreE_C"/>
    <property type="match status" value="1"/>
</dbReference>
<dbReference type="PANTHER" id="PTHR33693">
    <property type="entry name" value="TYPE-5 URACIL-DNA GLYCOSYLASE"/>
    <property type="match status" value="1"/>
</dbReference>
<dbReference type="CDD" id="cd10030">
    <property type="entry name" value="UDG-F4_TTUDGA_SPO1dp_like"/>
    <property type="match status" value="1"/>
</dbReference>
<evidence type="ECO:0000256" key="12">
    <source>
        <dbReference type="SAM" id="MobiDB-lite"/>
    </source>
</evidence>
<dbReference type="Proteomes" id="UP000642553">
    <property type="component" value="Chromosome"/>
</dbReference>
<evidence type="ECO:0000256" key="10">
    <source>
        <dbReference type="ARBA" id="ARBA00023014"/>
    </source>
</evidence>